<sequence>MIATAPENPFWDFSLKAYDRTGVAAACLALQERYGIDVNLLLFAAWAGHCGRGLSANEMAGVITAAAAWQVEVVRPLRAVRGWLKQQAEVPEDLGQDLRGQVKALELQAEMLEQLLLHQTLAIEPGEPDPRLAAANMRLYLASFVSKPSDADTADLAVILRGACPEVTPLEAIWSLGN</sequence>
<dbReference type="InterPro" id="IPR012659">
    <property type="entry name" value="CHP02444"/>
</dbReference>
<dbReference type="NCBIfam" id="TIGR02444">
    <property type="entry name" value="TIGR02444 family protein"/>
    <property type="match status" value="1"/>
</dbReference>
<evidence type="ECO:0000313" key="1">
    <source>
        <dbReference type="EMBL" id="NIA68471.1"/>
    </source>
</evidence>
<dbReference type="EMBL" id="JAAQPH010000005">
    <property type="protein sequence ID" value="NIA68471.1"/>
    <property type="molecule type" value="Genomic_DNA"/>
</dbReference>
<proteinExistence type="predicted"/>
<dbReference type="Pfam" id="PF09523">
    <property type="entry name" value="DUF2390"/>
    <property type="match status" value="1"/>
</dbReference>
<protein>
    <submittedName>
        <fullName evidence="1">TIGR02444 family protein</fullName>
    </submittedName>
</protein>
<keyword evidence="2" id="KW-1185">Reference proteome</keyword>
<name>A0A967C6L0_9PROT</name>
<reference evidence="1" key="1">
    <citation type="submission" date="2020-03" db="EMBL/GenBank/DDBJ databases">
        <title>Genome of Pelagibius litoralis DSM 21314T.</title>
        <authorList>
            <person name="Wang G."/>
        </authorList>
    </citation>
    <scope>NUCLEOTIDE SEQUENCE</scope>
    <source>
        <strain evidence="1">DSM 21314</strain>
    </source>
</reference>
<accession>A0A967C6L0</accession>
<evidence type="ECO:0000313" key="2">
    <source>
        <dbReference type="Proteomes" id="UP000761264"/>
    </source>
</evidence>
<comment type="caution">
    <text evidence="1">The sequence shown here is derived from an EMBL/GenBank/DDBJ whole genome shotgun (WGS) entry which is preliminary data.</text>
</comment>
<gene>
    <name evidence="1" type="ORF">HBA54_07680</name>
</gene>
<dbReference type="Proteomes" id="UP000761264">
    <property type="component" value="Unassembled WGS sequence"/>
</dbReference>
<dbReference type="AlphaFoldDB" id="A0A967C6L0"/>
<dbReference type="RefSeq" id="WP_167223121.1">
    <property type="nucleotide sequence ID" value="NZ_JAAQPH010000005.1"/>
</dbReference>
<organism evidence="1 2">
    <name type="scientific">Pelagibius litoralis</name>
    <dbReference type="NCBI Taxonomy" id="374515"/>
    <lineage>
        <taxon>Bacteria</taxon>
        <taxon>Pseudomonadati</taxon>
        <taxon>Pseudomonadota</taxon>
        <taxon>Alphaproteobacteria</taxon>
        <taxon>Rhodospirillales</taxon>
        <taxon>Rhodovibrionaceae</taxon>
        <taxon>Pelagibius</taxon>
    </lineage>
</organism>